<dbReference type="OMA" id="KCIMDIL"/>
<dbReference type="AlphaFoldDB" id="A0A3Q7EXD1"/>
<evidence type="ECO:0008006" key="3">
    <source>
        <dbReference type="Google" id="ProtNLM"/>
    </source>
</evidence>
<dbReference type="EnsemblPlants" id="Solyc02g014543.1.1">
    <property type="protein sequence ID" value="Solyc02g014543.1.1"/>
    <property type="gene ID" value="Solyc02g014543.1"/>
</dbReference>
<dbReference type="Proteomes" id="UP000004994">
    <property type="component" value="Chromosome 2"/>
</dbReference>
<dbReference type="PANTHER" id="PTHR11439:SF463">
    <property type="entry name" value="REVERSE TRANSCRIPTASE TY1_COPIA-TYPE DOMAIN-CONTAINING PROTEIN"/>
    <property type="match status" value="1"/>
</dbReference>
<proteinExistence type="predicted"/>
<protein>
    <recommendedName>
        <fullName evidence="3">Reverse transcriptase Ty1/copia-type domain-containing protein</fullName>
    </recommendedName>
</protein>
<organism evidence="1">
    <name type="scientific">Solanum lycopersicum</name>
    <name type="common">Tomato</name>
    <name type="synonym">Lycopersicon esculentum</name>
    <dbReference type="NCBI Taxonomy" id="4081"/>
    <lineage>
        <taxon>Eukaryota</taxon>
        <taxon>Viridiplantae</taxon>
        <taxon>Streptophyta</taxon>
        <taxon>Embryophyta</taxon>
        <taxon>Tracheophyta</taxon>
        <taxon>Spermatophyta</taxon>
        <taxon>Magnoliopsida</taxon>
        <taxon>eudicotyledons</taxon>
        <taxon>Gunneridae</taxon>
        <taxon>Pentapetalae</taxon>
        <taxon>asterids</taxon>
        <taxon>lamiids</taxon>
        <taxon>Solanales</taxon>
        <taxon>Solanaceae</taxon>
        <taxon>Solanoideae</taxon>
        <taxon>Solaneae</taxon>
        <taxon>Solanum</taxon>
        <taxon>Solanum subgen. Lycopersicon</taxon>
    </lineage>
</organism>
<dbReference type="InterPro" id="IPR043502">
    <property type="entry name" value="DNA/RNA_pol_sf"/>
</dbReference>
<sequence length="152" mass="17448">SALSNRFSLKDLGPLHFFLGIKVLPQSAGLFLSQTKCIMDILQEFSMLNDGSPPRDAKKYRSAIGKLQYLAFTRPDISFSPSHTHWQVVKCLIRYLKSNIHYGLLFHHRSNTALHVYIDAEWVGDHDDRTSTWLNTNQLVIKETKNSCPIFK</sequence>
<dbReference type="InParanoid" id="A0A3Q7EXD1"/>
<name>A0A3Q7EXD1_SOLLC</name>
<evidence type="ECO:0000313" key="2">
    <source>
        <dbReference type="Proteomes" id="UP000004994"/>
    </source>
</evidence>
<dbReference type="Gramene" id="Solyc02g014543.1.1">
    <property type="protein sequence ID" value="Solyc02g014543.1.1"/>
    <property type="gene ID" value="Solyc02g014543.1"/>
</dbReference>
<reference evidence="1" key="2">
    <citation type="submission" date="2019-01" db="UniProtKB">
        <authorList>
            <consortium name="EnsemblPlants"/>
        </authorList>
    </citation>
    <scope>IDENTIFICATION</scope>
    <source>
        <strain evidence="1">cv. Heinz 1706</strain>
    </source>
</reference>
<dbReference type="PANTHER" id="PTHR11439">
    <property type="entry name" value="GAG-POL-RELATED RETROTRANSPOSON"/>
    <property type="match status" value="1"/>
</dbReference>
<accession>A0A3Q7EXD1</accession>
<reference evidence="1" key="1">
    <citation type="journal article" date="2012" name="Nature">
        <title>The tomato genome sequence provides insights into fleshy fruit evolution.</title>
        <authorList>
            <consortium name="Tomato Genome Consortium"/>
        </authorList>
    </citation>
    <scope>NUCLEOTIDE SEQUENCE [LARGE SCALE GENOMIC DNA]</scope>
    <source>
        <strain evidence="1">cv. Heinz 1706</strain>
    </source>
</reference>
<dbReference type="SUPFAM" id="SSF56672">
    <property type="entry name" value="DNA/RNA polymerases"/>
    <property type="match status" value="1"/>
</dbReference>
<keyword evidence="2" id="KW-1185">Reference proteome</keyword>
<dbReference type="STRING" id="4081.A0A3Q7EXD1"/>
<evidence type="ECO:0000313" key="1">
    <source>
        <dbReference type="EnsemblPlants" id="Solyc02g014543.1.1"/>
    </source>
</evidence>